<organism evidence="3 4">
    <name type="scientific">Micavibrio aeruginosavorus EPB</name>
    <dbReference type="NCBI Taxonomy" id="349215"/>
    <lineage>
        <taxon>Bacteria</taxon>
        <taxon>Pseudomonadati</taxon>
        <taxon>Bdellovibrionota</taxon>
        <taxon>Bdellovibrionia</taxon>
        <taxon>Bdellovibrionales</taxon>
        <taxon>Pseudobdellovibrionaceae</taxon>
        <taxon>Micavibrio</taxon>
    </lineage>
</organism>
<evidence type="ECO:0000313" key="3">
    <source>
        <dbReference type="EMBL" id="AGH98912.1"/>
    </source>
</evidence>
<dbReference type="RefSeq" id="WP_015468426.1">
    <property type="nucleotide sequence ID" value="NC_020812.1"/>
</dbReference>
<dbReference type="Gene3D" id="2.40.50.200">
    <property type="entry name" value="Bacterial OB-fold"/>
    <property type="match status" value="1"/>
</dbReference>
<dbReference type="InterPro" id="IPR005220">
    <property type="entry name" value="CarO-like"/>
</dbReference>
<proteinExistence type="predicted"/>
<feature type="chain" id="PRO_5004060321" evidence="2">
    <location>
        <begin position="23"/>
        <end position="119"/>
    </location>
</feature>
<keyword evidence="1 2" id="KW-0732">Signal</keyword>
<dbReference type="OrthoDB" id="6650354at2"/>
<dbReference type="HOGENOM" id="CLU_118907_0_1_5"/>
<dbReference type="PANTHER" id="PTHR36571:SF1">
    <property type="entry name" value="PROTEIN YGIW"/>
    <property type="match status" value="1"/>
</dbReference>
<evidence type="ECO:0000256" key="1">
    <source>
        <dbReference type="ARBA" id="ARBA00022729"/>
    </source>
</evidence>
<dbReference type="NCBIfam" id="NF033674">
    <property type="entry name" value="stress_OB_fold"/>
    <property type="match status" value="1"/>
</dbReference>
<sequence length="119" mass="12769">MKTIALLSAVILTMGLGSAAHAEYTGPGAGAPAPSNVADILKDGQDDQNVTLRGHLVEKVGKEKYIFADESGKIRVDIDHDDFPNAAVDEKTMIEITGEIEKDFMESPEIDVDTLTIVK</sequence>
<feature type="signal peptide" evidence="2">
    <location>
        <begin position="1"/>
        <end position="22"/>
    </location>
</feature>
<dbReference type="Proteomes" id="UP000011932">
    <property type="component" value="Chromosome"/>
</dbReference>
<dbReference type="SUPFAM" id="SSF101756">
    <property type="entry name" value="Hypothetical protein YgiW"/>
    <property type="match status" value="1"/>
</dbReference>
<dbReference type="EMBL" id="CP003538">
    <property type="protein sequence ID" value="AGH98912.1"/>
    <property type="molecule type" value="Genomic_DNA"/>
</dbReference>
<dbReference type="KEGG" id="man:A11S_2114"/>
<evidence type="ECO:0000256" key="2">
    <source>
        <dbReference type="SAM" id="SignalP"/>
    </source>
</evidence>
<dbReference type="PATRIC" id="fig|349215.9.peg.2052"/>
<reference evidence="3 4" key="1">
    <citation type="journal article" date="2013" name="ISME J.">
        <title>By their genes ye shall know them: genomic signatures of predatory bacteria.</title>
        <authorList>
            <person name="Pasternak Z."/>
            <person name="Pietrokovski S."/>
            <person name="Rotem O."/>
            <person name="Gophna U."/>
            <person name="Lurie-Weinberger M.N."/>
            <person name="Jurkevitch E."/>
        </authorList>
    </citation>
    <scope>NUCLEOTIDE SEQUENCE [LARGE SCALE GENOMIC DNA]</scope>
    <source>
        <strain evidence="3">EPB</strain>
    </source>
</reference>
<name>M4VHN1_9BACT</name>
<gene>
    <name evidence="3" type="ORF">A11S_2114</name>
</gene>
<dbReference type="PANTHER" id="PTHR36571">
    <property type="entry name" value="PROTEIN YGIW"/>
    <property type="match status" value="1"/>
</dbReference>
<accession>M4VHN1</accession>
<protein>
    <submittedName>
        <fullName evidence="3">Uncharacterized protein</fullName>
    </submittedName>
</protein>
<dbReference type="AlphaFoldDB" id="M4VHN1"/>
<dbReference type="Pfam" id="PF04076">
    <property type="entry name" value="BOF"/>
    <property type="match status" value="1"/>
</dbReference>
<evidence type="ECO:0000313" key="4">
    <source>
        <dbReference type="Proteomes" id="UP000011932"/>
    </source>
</evidence>
<dbReference type="InterPro" id="IPR036700">
    <property type="entry name" value="BOBF_sf"/>
</dbReference>
<dbReference type="STRING" id="349215.A11S_2114"/>